<dbReference type="EMBL" id="JBGNUJ010000012">
    <property type="protein sequence ID" value="KAL3952836.1"/>
    <property type="molecule type" value="Genomic_DNA"/>
</dbReference>
<gene>
    <name evidence="1" type="ORF">ACCO45_012779</name>
</gene>
<accession>A0ACC4D9C3</accession>
<dbReference type="Proteomes" id="UP001638806">
    <property type="component" value="Unassembled WGS sequence"/>
</dbReference>
<reference evidence="1" key="1">
    <citation type="submission" date="2024-12" db="EMBL/GenBank/DDBJ databases">
        <title>Comparative genomics and development of molecular markers within Purpureocillium lilacinum and among Purpureocillium species.</title>
        <authorList>
            <person name="Yeh Z.-Y."/>
            <person name="Ni N.-T."/>
            <person name="Lo P.-H."/>
            <person name="Mushyakhwo K."/>
            <person name="Lin C.-F."/>
            <person name="Nai Y.-S."/>
        </authorList>
    </citation>
    <scope>NUCLEOTIDE SEQUENCE</scope>
    <source>
        <strain evidence="1">NCHU-NPUST-175</strain>
    </source>
</reference>
<evidence type="ECO:0000313" key="2">
    <source>
        <dbReference type="Proteomes" id="UP001638806"/>
    </source>
</evidence>
<protein>
    <submittedName>
        <fullName evidence="1">Uncharacterized protein</fullName>
    </submittedName>
</protein>
<comment type="caution">
    <text evidence="1">The sequence shown here is derived from an EMBL/GenBank/DDBJ whole genome shotgun (WGS) entry which is preliminary data.</text>
</comment>
<proteinExistence type="predicted"/>
<sequence>MVSALVAPTNNATAADDPDMMRQEQLEHIRPVDDTALKATRAYLQQRFARRSLPRRDGQHHIVYGGVSNRRRSTSKHRPVASGQADERQMARMGRIIRDLKVVEPDGNRSSDPWLLPAIRDDDGNTQTLQQTHQTCPQGSWDAASHDECSTTPMQALDFLVRQELSHRRGGSIYLETTNRRH</sequence>
<organism evidence="1 2">
    <name type="scientific">Purpureocillium lilacinum</name>
    <name type="common">Paecilomyces lilacinus</name>
    <dbReference type="NCBI Taxonomy" id="33203"/>
    <lineage>
        <taxon>Eukaryota</taxon>
        <taxon>Fungi</taxon>
        <taxon>Dikarya</taxon>
        <taxon>Ascomycota</taxon>
        <taxon>Pezizomycotina</taxon>
        <taxon>Sordariomycetes</taxon>
        <taxon>Hypocreomycetidae</taxon>
        <taxon>Hypocreales</taxon>
        <taxon>Ophiocordycipitaceae</taxon>
        <taxon>Purpureocillium</taxon>
    </lineage>
</organism>
<evidence type="ECO:0000313" key="1">
    <source>
        <dbReference type="EMBL" id="KAL3952836.1"/>
    </source>
</evidence>
<name>A0ACC4D9C3_PURLI</name>
<keyword evidence="2" id="KW-1185">Reference proteome</keyword>